<dbReference type="SUPFAM" id="SSF141091">
    <property type="entry name" value="L21p-like"/>
    <property type="match status" value="1"/>
</dbReference>
<evidence type="ECO:0000256" key="1">
    <source>
        <dbReference type="ARBA" id="ARBA00008563"/>
    </source>
</evidence>
<dbReference type="Proteomes" id="UP001056483">
    <property type="component" value="Chromosome"/>
</dbReference>
<evidence type="ECO:0000313" key="11">
    <source>
        <dbReference type="Proteomes" id="UP001056483"/>
    </source>
</evidence>
<dbReference type="EMBL" id="CP097750">
    <property type="protein sequence ID" value="URJ24534.1"/>
    <property type="molecule type" value="Genomic_DNA"/>
</dbReference>
<dbReference type="PANTHER" id="PTHR21349:SF0">
    <property type="entry name" value="LARGE RIBOSOMAL SUBUNIT PROTEIN BL21M"/>
    <property type="match status" value="1"/>
</dbReference>
<dbReference type="KEGG" id="bhb:M9394_02065"/>
<dbReference type="InterPro" id="IPR018258">
    <property type="entry name" value="Ribosomal_bL21_CS"/>
</dbReference>
<sequence>MYAVFQTGSKQYRVVEGQVIHIERIDIDVGNQVEFNQILLIESNECLHIGGPFIKKGQIIAEIIAQSLNKKIKIIKFRRRKHFRKFQGHRQCFTTIKIISISNCNPNH</sequence>
<reference evidence="9" key="1">
    <citation type="submission" date="2022-05" db="EMBL/GenBank/DDBJ databases">
        <title>Impact of host demography and evolutionary history on endosymbiont molecular evolution: a test in carpenter ants (Genus Camponotus) and their Blochmannia endosymbionts.</title>
        <authorList>
            <person name="Manthey J.D."/>
            <person name="Giron J.C."/>
            <person name="Hruska J.P."/>
        </authorList>
    </citation>
    <scope>NUCLEOTIDE SEQUENCE</scope>
    <source>
        <strain evidence="9">C-049</strain>
        <strain evidence="8">C-050</strain>
    </source>
</reference>
<comment type="function">
    <text evidence="6 7">This protein binds to 23S rRNA in the presence of protein L20.</text>
</comment>
<dbReference type="Proteomes" id="UP001056323">
    <property type="component" value="Chromosome"/>
</dbReference>
<dbReference type="GO" id="GO:0005840">
    <property type="term" value="C:ribosome"/>
    <property type="evidence" value="ECO:0007669"/>
    <property type="project" value="UniProtKB-KW"/>
</dbReference>
<keyword evidence="4 6" id="KW-0689">Ribosomal protein</keyword>
<keyword evidence="5 6" id="KW-0687">Ribonucleoprotein</keyword>
<dbReference type="PANTHER" id="PTHR21349">
    <property type="entry name" value="50S RIBOSOMAL PROTEIN L21"/>
    <property type="match status" value="1"/>
</dbReference>
<protein>
    <recommendedName>
        <fullName evidence="6">Large ribosomal subunit protein bL21</fullName>
    </recommendedName>
</protein>
<gene>
    <name evidence="6 9" type="primary">rplU</name>
    <name evidence="9" type="ORF">M9394_02065</name>
    <name evidence="8" type="ORF">M9404_00115</name>
</gene>
<evidence type="ECO:0000313" key="9">
    <source>
        <dbReference type="EMBL" id="URJ27337.1"/>
    </source>
</evidence>
<dbReference type="GO" id="GO:0003735">
    <property type="term" value="F:structural constituent of ribosome"/>
    <property type="evidence" value="ECO:0007669"/>
    <property type="project" value="InterPro"/>
</dbReference>
<dbReference type="GO" id="GO:0006412">
    <property type="term" value="P:translation"/>
    <property type="evidence" value="ECO:0007669"/>
    <property type="project" value="UniProtKB-UniRule"/>
</dbReference>
<dbReference type="HAMAP" id="MF_01363">
    <property type="entry name" value="Ribosomal_bL21"/>
    <property type="match status" value="1"/>
</dbReference>
<evidence type="ECO:0000313" key="10">
    <source>
        <dbReference type="Proteomes" id="UP001056323"/>
    </source>
</evidence>
<dbReference type="NCBIfam" id="TIGR00061">
    <property type="entry name" value="L21"/>
    <property type="match status" value="1"/>
</dbReference>
<dbReference type="AlphaFoldDB" id="A0AAE9L614"/>
<evidence type="ECO:0000256" key="5">
    <source>
        <dbReference type="ARBA" id="ARBA00023274"/>
    </source>
</evidence>
<dbReference type="EMBL" id="CP097751">
    <property type="protein sequence ID" value="URJ27337.1"/>
    <property type="molecule type" value="Genomic_DNA"/>
</dbReference>
<evidence type="ECO:0000256" key="2">
    <source>
        <dbReference type="ARBA" id="ARBA00022730"/>
    </source>
</evidence>
<comment type="subunit">
    <text evidence="6">Part of the 50S ribosomal subunit. Contacts protein L20.</text>
</comment>
<evidence type="ECO:0000256" key="4">
    <source>
        <dbReference type="ARBA" id="ARBA00022980"/>
    </source>
</evidence>
<dbReference type="InterPro" id="IPR028909">
    <property type="entry name" value="bL21-like"/>
</dbReference>
<dbReference type="Pfam" id="PF00829">
    <property type="entry name" value="Ribosomal_L21p"/>
    <property type="match status" value="1"/>
</dbReference>
<keyword evidence="3 6" id="KW-0694">RNA-binding</keyword>
<dbReference type="GO" id="GO:1990904">
    <property type="term" value="C:ribonucleoprotein complex"/>
    <property type="evidence" value="ECO:0007669"/>
    <property type="project" value="UniProtKB-KW"/>
</dbReference>
<accession>A0AAE9L614</accession>
<proteinExistence type="inferred from homology"/>
<dbReference type="RefSeq" id="WP_250247017.1">
    <property type="nucleotide sequence ID" value="NZ_CP097749.1"/>
</dbReference>
<name>A0AAE9L614_9ENTR</name>
<comment type="similarity">
    <text evidence="1 6 7">Belongs to the bacterial ribosomal protein bL21 family.</text>
</comment>
<evidence type="ECO:0000256" key="3">
    <source>
        <dbReference type="ARBA" id="ARBA00022884"/>
    </source>
</evidence>
<keyword evidence="11" id="KW-1185">Reference proteome</keyword>
<keyword evidence="2 6" id="KW-0699">rRNA-binding</keyword>
<dbReference type="PROSITE" id="PS01169">
    <property type="entry name" value="RIBOSOMAL_L21"/>
    <property type="match status" value="1"/>
</dbReference>
<dbReference type="InterPro" id="IPR001787">
    <property type="entry name" value="Ribosomal_bL21"/>
</dbReference>
<evidence type="ECO:0000313" key="8">
    <source>
        <dbReference type="EMBL" id="URJ24534.1"/>
    </source>
</evidence>
<dbReference type="GO" id="GO:0019843">
    <property type="term" value="F:rRNA binding"/>
    <property type="evidence" value="ECO:0007669"/>
    <property type="project" value="UniProtKB-UniRule"/>
</dbReference>
<dbReference type="InterPro" id="IPR036164">
    <property type="entry name" value="bL21-like_sf"/>
</dbReference>
<evidence type="ECO:0000256" key="6">
    <source>
        <dbReference type="HAMAP-Rule" id="MF_01363"/>
    </source>
</evidence>
<dbReference type="GO" id="GO:0005737">
    <property type="term" value="C:cytoplasm"/>
    <property type="evidence" value="ECO:0007669"/>
    <property type="project" value="UniProtKB-ARBA"/>
</dbReference>
<evidence type="ECO:0000256" key="7">
    <source>
        <dbReference type="RuleBase" id="RU000562"/>
    </source>
</evidence>
<organism evidence="9 10">
    <name type="scientific">Candidatus Blochmanniella camponoti</name>
    <dbReference type="NCBI Taxonomy" id="108080"/>
    <lineage>
        <taxon>Bacteria</taxon>
        <taxon>Pseudomonadati</taxon>
        <taxon>Pseudomonadota</taxon>
        <taxon>Gammaproteobacteria</taxon>
        <taxon>Enterobacterales</taxon>
        <taxon>Enterobacteriaceae</taxon>
        <taxon>ant endosymbionts</taxon>
        <taxon>Candidatus Blochmanniella</taxon>
    </lineage>
</organism>